<comment type="subunit">
    <text evidence="3">Associates exclusively with 100S ribosomes, which are dimers of 70S ribosomes.</text>
</comment>
<dbReference type="CDD" id="cd00552">
    <property type="entry name" value="RaiA"/>
    <property type="match status" value="1"/>
</dbReference>
<dbReference type="InterPro" id="IPR036567">
    <property type="entry name" value="RHF-like"/>
</dbReference>
<dbReference type="EMBL" id="CP011971">
    <property type="protein sequence ID" value="AMN46122.1"/>
    <property type="molecule type" value="Genomic_DNA"/>
</dbReference>
<proteinExistence type="inferred from homology"/>
<name>A0A127F6P5_STEDE</name>
<keyword evidence="8" id="KW-1185">Reference proteome</keyword>
<evidence type="ECO:0000256" key="5">
    <source>
        <dbReference type="ARBA" id="ARBA00041319"/>
    </source>
</evidence>
<dbReference type="PATRIC" id="fig|465721.4.peg.680"/>
<dbReference type="RefSeq" id="WP_066918629.1">
    <property type="nucleotide sequence ID" value="NZ_CP011971.1"/>
</dbReference>
<dbReference type="InterPro" id="IPR050574">
    <property type="entry name" value="HPF/YfiA_ribosome-assoc"/>
</dbReference>
<dbReference type="FunFam" id="3.30.160.100:FF:000001">
    <property type="entry name" value="Ribosome hibernation promoting factor"/>
    <property type="match status" value="1"/>
</dbReference>
<sequence length="106" mass="12133">MQLNLTGHHVDITPALKDYVERKLDRVIRHSDQVMDVHCILTVEKLQHKAEATILLNGTKVYADAIDADMYAAIDALADKLDRRVKKHKEKRSDHHAEEALRARSI</sequence>
<dbReference type="PANTHER" id="PTHR33231">
    <property type="entry name" value="30S RIBOSOMAL PROTEIN"/>
    <property type="match status" value="1"/>
</dbReference>
<evidence type="ECO:0000256" key="6">
    <source>
        <dbReference type="SAM" id="MobiDB-lite"/>
    </source>
</evidence>
<dbReference type="InterPro" id="IPR003489">
    <property type="entry name" value="RHF/RaiA"/>
</dbReference>
<dbReference type="Proteomes" id="UP000070250">
    <property type="component" value="Chromosome"/>
</dbReference>
<evidence type="ECO:0000313" key="7">
    <source>
        <dbReference type="EMBL" id="AMN46122.1"/>
    </source>
</evidence>
<evidence type="ECO:0000313" key="8">
    <source>
        <dbReference type="Proteomes" id="UP000070250"/>
    </source>
</evidence>
<protein>
    <recommendedName>
        <fullName evidence="4">Ribosome hibernation promoting factor</fullName>
    </recommendedName>
    <alternativeName>
        <fullName evidence="5">Hibernation factor HPF</fullName>
    </alternativeName>
</protein>
<dbReference type="NCBIfam" id="TIGR00741">
    <property type="entry name" value="yfiA"/>
    <property type="match status" value="1"/>
</dbReference>
<dbReference type="Pfam" id="PF02482">
    <property type="entry name" value="Ribosomal_S30AE"/>
    <property type="match status" value="1"/>
</dbReference>
<evidence type="ECO:0000256" key="4">
    <source>
        <dbReference type="ARBA" id="ARBA00041148"/>
    </source>
</evidence>
<evidence type="ECO:0000256" key="3">
    <source>
        <dbReference type="ARBA" id="ARBA00038695"/>
    </source>
</evidence>
<dbReference type="AlphaFoldDB" id="A0A127F6P5"/>
<accession>A0A127F6P5</accession>
<evidence type="ECO:0000256" key="2">
    <source>
        <dbReference type="ARBA" id="ARBA00038434"/>
    </source>
</evidence>
<reference evidence="7 8" key="1">
    <citation type="submission" date="2015-06" db="EMBL/GenBank/DDBJ databases">
        <title>A Comprehensive Approach to Explore the Metabolic and Phylogenetic Diversity of Bacterial Steroid Degradation in the Environment: Testosterone as an Example.</title>
        <authorList>
            <person name="Yang F.-C."/>
            <person name="Chen Y.-L."/>
            <person name="Yu C.-P."/>
            <person name="Tang S.-L."/>
            <person name="Wang P.-H."/>
            <person name="Ismail W."/>
            <person name="Wang C.-H."/>
            <person name="Yang C.-Y."/>
            <person name="Chiang Y.-R."/>
        </authorList>
    </citation>
    <scope>NUCLEOTIDE SEQUENCE [LARGE SCALE GENOMIC DNA]</scope>
    <source>
        <strain evidence="7 8">DSM 18526</strain>
    </source>
</reference>
<dbReference type="PANTHER" id="PTHR33231:SF1">
    <property type="entry name" value="30S RIBOSOMAL PROTEIN"/>
    <property type="match status" value="1"/>
</dbReference>
<dbReference type="SUPFAM" id="SSF69754">
    <property type="entry name" value="Ribosome binding protein Y (YfiA homologue)"/>
    <property type="match status" value="1"/>
</dbReference>
<dbReference type="OrthoDB" id="9795980at2"/>
<feature type="region of interest" description="Disordered" evidence="6">
    <location>
        <begin position="87"/>
        <end position="106"/>
    </location>
</feature>
<dbReference type="Gene3D" id="3.30.160.100">
    <property type="entry name" value="Ribosome hibernation promotion factor-like"/>
    <property type="match status" value="1"/>
</dbReference>
<gene>
    <name evidence="7" type="ORF">ACG33_03150</name>
</gene>
<dbReference type="GO" id="GO:0022627">
    <property type="term" value="C:cytosolic small ribosomal subunit"/>
    <property type="evidence" value="ECO:0007669"/>
    <property type="project" value="TreeGrafter"/>
</dbReference>
<organism evidence="7 8">
    <name type="scientific">Steroidobacter denitrificans</name>
    <dbReference type="NCBI Taxonomy" id="465721"/>
    <lineage>
        <taxon>Bacteria</taxon>
        <taxon>Pseudomonadati</taxon>
        <taxon>Pseudomonadota</taxon>
        <taxon>Gammaproteobacteria</taxon>
        <taxon>Steroidobacterales</taxon>
        <taxon>Steroidobacteraceae</taxon>
        <taxon>Steroidobacter</taxon>
    </lineage>
</organism>
<keyword evidence="1" id="KW-0810">Translation regulation</keyword>
<dbReference type="KEGG" id="sdf:ACG33_03150"/>
<feature type="compositionally biased region" description="Basic and acidic residues" evidence="6">
    <location>
        <begin position="91"/>
        <end position="106"/>
    </location>
</feature>
<comment type="similarity">
    <text evidence="2">Belongs to the HPF/YfiA ribosome-associated protein family. Short HPF subfamily.</text>
</comment>
<evidence type="ECO:0000256" key="1">
    <source>
        <dbReference type="ARBA" id="ARBA00022845"/>
    </source>
</evidence>
<dbReference type="GO" id="GO:0045900">
    <property type="term" value="P:negative regulation of translational elongation"/>
    <property type="evidence" value="ECO:0007669"/>
    <property type="project" value="TreeGrafter"/>
</dbReference>
<dbReference type="STRING" id="465721.ACG33_03150"/>
<dbReference type="GO" id="GO:0043024">
    <property type="term" value="F:ribosomal small subunit binding"/>
    <property type="evidence" value="ECO:0007669"/>
    <property type="project" value="TreeGrafter"/>
</dbReference>